<keyword evidence="3" id="KW-1185">Reference proteome</keyword>
<proteinExistence type="predicted"/>
<dbReference type="EMBL" id="CAAALY010076270">
    <property type="protein sequence ID" value="VEL25794.1"/>
    <property type="molecule type" value="Genomic_DNA"/>
</dbReference>
<dbReference type="Gene3D" id="3.40.800.20">
    <property type="entry name" value="Histone deacetylase domain"/>
    <property type="match status" value="1"/>
</dbReference>
<name>A0A448X1W4_9PLAT</name>
<protein>
    <recommendedName>
        <fullName evidence="1">Histone deacetylase domain-containing protein</fullName>
    </recommendedName>
</protein>
<dbReference type="InterPro" id="IPR023801">
    <property type="entry name" value="His_deacetylse_dom"/>
</dbReference>
<evidence type="ECO:0000259" key="1">
    <source>
        <dbReference type="Pfam" id="PF00850"/>
    </source>
</evidence>
<reference evidence="2" key="1">
    <citation type="submission" date="2018-11" db="EMBL/GenBank/DDBJ databases">
        <authorList>
            <consortium name="Pathogen Informatics"/>
        </authorList>
    </citation>
    <scope>NUCLEOTIDE SEQUENCE</scope>
</reference>
<evidence type="ECO:0000313" key="2">
    <source>
        <dbReference type="EMBL" id="VEL25794.1"/>
    </source>
</evidence>
<dbReference type="InterPro" id="IPR023696">
    <property type="entry name" value="Ureohydrolase_dom_sf"/>
</dbReference>
<organism evidence="2 3">
    <name type="scientific">Protopolystoma xenopodis</name>
    <dbReference type="NCBI Taxonomy" id="117903"/>
    <lineage>
        <taxon>Eukaryota</taxon>
        <taxon>Metazoa</taxon>
        <taxon>Spiralia</taxon>
        <taxon>Lophotrochozoa</taxon>
        <taxon>Platyhelminthes</taxon>
        <taxon>Monogenea</taxon>
        <taxon>Polyopisthocotylea</taxon>
        <taxon>Polystomatidea</taxon>
        <taxon>Polystomatidae</taxon>
        <taxon>Protopolystoma</taxon>
    </lineage>
</organism>
<accession>A0A448X1W4</accession>
<comment type="caution">
    <text evidence="2">The sequence shown here is derived from an EMBL/GenBank/DDBJ whole genome shotgun (WGS) entry which is preliminary data.</text>
</comment>
<dbReference type="SUPFAM" id="SSF52768">
    <property type="entry name" value="Arginase/deacetylase"/>
    <property type="match status" value="1"/>
</dbReference>
<dbReference type="Pfam" id="PF00850">
    <property type="entry name" value="Hist_deacetyl"/>
    <property type="match status" value="1"/>
</dbReference>
<sequence length="147" mass="16825">MSSCVGIVYSDAYRKISSISPKFEDRFSLVMDLLNAYGLVDHLLRIPPVECFSEPQEMELLTPFHSSEYIAAVERLSRLYSDDDEPILTKENEDFFDEYNLFYDCPGFTSLYEYSLASVRGSIAAADSLINNHCKVILVYQSFVLLF</sequence>
<feature type="domain" description="Histone deacetylase" evidence="1">
    <location>
        <begin position="23"/>
        <end position="137"/>
    </location>
</feature>
<dbReference type="Proteomes" id="UP000784294">
    <property type="component" value="Unassembled WGS sequence"/>
</dbReference>
<evidence type="ECO:0000313" key="3">
    <source>
        <dbReference type="Proteomes" id="UP000784294"/>
    </source>
</evidence>
<dbReference type="InterPro" id="IPR037138">
    <property type="entry name" value="His_deacetylse_dom_sf"/>
</dbReference>
<gene>
    <name evidence="2" type="ORF">PXEA_LOCUS19234</name>
</gene>
<dbReference type="AlphaFoldDB" id="A0A448X1W4"/>
<dbReference type="OrthoDB" id="73273at2759"/>